<dbReference type="KEGG" id="bcd:BARCL_0333"/>
<proteinExistence type="predicted"/>
<keyword evidence="1" id="KW-0812">Transmembrane</keyword>
<evidence type="ECO:0000313" key="2">
    <source>
        <dbReference type="EMBL" id="CBI76014.1"/>
    </source>
</evidence>
<organism evidence="2 3">
    <name type="scientific">Bartonella clarridgeiae (strain CCUG 45776 / CIP 104772 / 73)</name>
    <dbReference type="NCBI Taxonomy" id="696125"/>
    <lineage>
        <taxon>Bacteria</taxon>
        <taxon>Pseudomonadati</taxon>
        <taxon>Pseudomonadota</taxon>
        <taxon>Alphaproteobacteria</taxon>
        <taxon>Hyphomicrobiales</taxon>
        <taxon>Bartonellaceae</taxon>
        <taxon>Bartonella</taxon>
    </lineage>
</organism>
<feature type="transmembrane region" description="Helical" evidence="1">
    <location>
        <begin position="22"/>
        <end position="39"/>
    </location>
</feature>
<gene>
    <name evidence="2" type="ordered locus">BARCL_0333</name>
</gene>
<dbReference type="AlphaFoldDB" id="E6YGM6"/>
<reference evidence="2 3" key="2">
    <citation type="journal article" date="2011" name="PLoS Genet.">
        <title>Parallel evolution of a type IV secretion system in radiating lineages of the host-restricted bacterial pathogen Bartonella.</title>
        <authorList>
            <person name="Engel P."/>
            <person name="Salzburger W."/>
            <person name="Liesch M."/>
            <person name="Chang C.C."/>
            <person name="Maruyama S."/>
            <person name="Lanz C."/>
            <person name="Calteau A."/>
            <person name="Lajus A."/>
            <person name="Medigue C."/>
            <person name="Schuster S.C."/>
            <person name="Dehio C."/>
        </authorList>
    </citation>
    <scope>NUCLEOTIDE SEQUENCE [LARGE SCALE GENOMIC DNA]</scope>
    <source>
        <strain evidence="3">CIP 104772 / 73</strain>
    </source>
</reference>
<dbReference type="HOGENOM" id="CLU_3095987_0_0_5"/>
<dbReference type="Proteomes" id="UP000009101">
    <property type="component" value="Chromosome"/>
</dbReference>
<accession>E6YGM6</accession>
<reference evidence="3" key="1">
    <citation type="submission" date="2009-11" db="EMBL/GenBank/DDBJ databases">
        <title>Genome sequencing of Bartonella species and comparative genomics.</title>
        <authorList>
            <person name="Engel P."/>
            <person name="Salzburger W."/>
            <person name="Marius L."/>
            <person name="Chao-Chin C."/>
            <person name="Soichi M."/>
            <person name="Christa L."/>
            <person name="Alexandra C."/>
            <person name="Aurelie L."/>
            <person name="Claudine M."/>
            <person name="Stephan S.C."/>
            <person name="Christoph D."/>
        </authorList>
    </citation>
    <scope>NUCLEOTIDE SEQUENCE [LARGE SCALE GENOMIC DNA]</scope>
    <source>
        <strain evidence="3">CIP 104772 / 73</strain>
    </source>
</reference>
<evidence type="ECO:0000313" key="3">
    <source>
        <dbReference type="Proteomes" id="UP000009101"/>
    </source>
</evidence>
<name>E6YGM6_BARC7</name>
<dbReference type="EMBL" id="FN645454">
    <property type="protein sequence ID" value="CBI76014.1"/>
    <property type="molecule type" value="Genomic_DNA"/>
</dbReference>
<protein>
    <submittedName>
        <fullName evidence="2">Uncharacterized protein</fullName>
    </submittedName>
</protein>
<sequence>MRWANAVANGAEMVVADIADNTANLVNFVIAILLIQIYINSHFKCFKLNVA</sequence>
<evidence type="ECO:0000256" key="1">
    <source>
        <dbReference type="SAM" id="Phobius"/>
    </source>
</evidence>
<keyword evidence="1" id="KW-1133">Transmembrane helix</keyword>
<keyword evidence="3" id="KW-1185">Reference proteome</keyword>
<keyword evidence="1" id="KW-0472">Membrane</keyword>